<accession>A8P5P8</accession>
<dbReference type="CDD" id="cd12087">
    <property type="entry name" value="TM_EGFR-like"/>
    <property type="match status" value="1"/>
</dbReference>
<dbReference type="RefSeq" id="XP_001838996.1">
    <property type="nucleotide sequence ID" value="XM_001838944.1"/>
</dbReference>
<sequence>MAFFTGGTHGYVTRLEGRQGPDEPTLFFNSIQNLTTCTSTTFTWFYDGPPNPATPFLTLSVVGVPTGGAELFTRTLSESIIPFAEEFDWLSVNVPPGNYVLSATIPSLDFSEESAMFEVHAGSDTSCVVGPSPTAPPSTPRPSDSSTPPPASGTSGTQSRPTETPPLTSPDPSPSASESADPVGGVTKPRINTGTIVGIVLGVLAVLIAFVGVFFLLRRRSNRKGSKKGGGNKKGWNGLSSTDSRAGLNMIGGGGGKASDGSGKKRSRRLSRSTNPHPHPQYSHSHSRSHSHSTHPHGHSKSGSTGPMLMTPDPSGGSTEEGFRDFGVLVGGATASSSEEKFGGGRSSSRKNSAATTYEDHDAMALANLPTLHHRARDDGGLGLPAEDGFGHGYGYGYNSGYGGGAGANVFGSGGITNQRRPSYPDSTGVSRSSSVAATSATHPAGYNLSPAAGSSPPTSPDVGSRTTSPEVNAKKANRNSFGGRKRKPVPAYDPEEIMASMPTTTATGNATASPKIASTSSLGVHSTTPSPLERDSSQSSRAQGHYTTRANGSRPGTADGGETLAHKSSFGPGGVVTEGKQLHYLMPDLPPGVDPQQQGSRSGRR</sequence>
<dbReference type="Proteomes" id="UP000001861">
    <property type="component" value="Unassembled WGS sequence"/>
</dbReference>
<feature type="region of interest" description="Disordered" evidence="1">
    <location>
        <begin position="222"/>
        <end position="356"/>
    </location>
</feature>
<feature type="compositionally biased region" description="Polar residues" evidence="1">
    <location>
        <begin position="596"/>
        <end position="606"/>
    </location>
</feature>
<dbReference type="AlphaFoldDB" id="A8P5P8"/>
<feature type="compositionally biased region" description="Low complexity" evidence="1">
    <location>
        <begin position="141"/>
        <end position="162"/>
    </location>
</feature>
<dbReference type="EMBL" id="AACS02000011">
    <property type="protein sequence ID" value="EAU82802.1"/>
    <property type="molecule type" value="Genomic_DNA"/>
</dbReference>
<dbReference type="VEuPathDB" id="FungiDB:CC1G_11319"/>
<dbReference type="eggNOG" id="ENOG502SZSI">
    <property type="taxonomic scope" value="Eukaryota"/>
</dbReference>
<evidence type="ECO:0000256" key="1">
    <source>
        <dbReference type="SAM" id="MobiDB-lite"/>
    </source>
</evidence>
<evidence type="ECO:0000313" key="3">
    <source>
        <dbReference type="EMBL" id="EAU82802.1"/>
    </source>
</evidence>
<feature type="compositionally biased region" description="Basic residues" evidence="1">
    <location>
        <begin position="285"/>
        <end position="300"/>
    </location>
</feature>
<feature type="compositionally biased region" description="Basic residues" evidence="1">
    <location>
        <begin position="222"/>
        <end position="231"/>
    </location>
</feature>
<feature type="compositionally biased region" description="Low complexity" evidence="1">
    <location>
        <begin position="427"/>
        <end position="442"/>
    </location>
</feature>
<feature type="compositionally biased region" description="Polar residues" evidence="1">
    <location>
        <begin position="538"/>
        <end position="552"/>
    </location>
</feature>
<dbReference type="OrthoDB" id="3266934at2759"/>
<feature type="compositionally biased region" description="Pro residues" evidence="1">
    <location>
        <begin position="163"/>
        <end position="173"/>
    </location>
</feature>
<dbReference type="GeneID" id="6015593"/>
<dbReference type="STRING" id="240176.A8P5P8"/>
<dbReference type="OMA" id="SALHIPW"/>
<evidence type="ECO:0000313" key="4">
    <source>
        <dbReference type="Proteomes" id="UP000001861"/>
    </source>
</evidence>
<keyword evidence="4" id="KW-1185">Reference proteome</keyword>
<dbReference type="KEGG" id="cci:CC1G_11319"/>
<feature type="region of interest" description="Disordered" evidence="1">
    <location>
        <begin position="127"/>
        <end position="186"/>
    </location>
</feature>
<reference evidence="3 4" key="1">
    <citation type="journal article" date="2010" name="Proc. Natl. Acad. Sci. U.S.A.">
        <title>Insights into evolution of multicellular fungi from the assembled chromosomes of the mushroom Coprinopsis cinerea (Coprinus cinereus).</title>
        <authorList>
            <person name="Stajich J.E."/>
            <person name="Wilke S.K."/>
            <person name="Ahren D."/>
            <person name="Au C.H."/>
            <person name="Birren B.W."/>
            <person name="Borodovsky M."/>
            <person name="Burns C."/>
            <person name="Canback B."/>
            <person name="Casselton L.A."/>
            <person name="Cheng C.K."/>
            <person name="Deng J."/>
            <person name="Dietrich F.S."/>
            <person name="Fargo D.C."/>
            <person name="Farman M.L."/>
            <person name="Gathman A.C."/>
            <person name="Goldberg J."/>
            <person name="Guigo R."/>
            <person name="Hoegger P.J."/>
            <person name="Hooker J.B."/>
            <person name="Huggins A."/>
            <person name="James T.Y."/>
            <person name="Kamada T."/>
            <person name="Kilaru S."/>
            <person name="Kodira C."/>
            <person name="Kues U."/>
            <person name="Kupfer D."/>
            <person name="Kwan H.S."/>
            <person name="Lomsadze A."/>
            <person name="Li W."/>
            <person name="Lilly W.W."/>
            <person name="Ma L.J."/>
            <person name="Mackey A.J."/>
            <person name="Manning G."/>
            <person name="Martin F."/>
            <person name="Muraguchi H."/>
            <person name="Natvig D.O."/>
            <person name="Palmerini H."/>
            <person name="Ramesh M.A."/>
            <person name="Rehmeyer C.J."/>
            <person name="Roe B.A."/>
            <person name="Shenoy N."/>
            <person name="Stanke M."/>
            <person name="Ter-Hovhannisyan V."/>
            <person name="Tunlid A."/>
            <person name="Velagapudi R."/>
            <person name="Vision T.J."/>
            <person name="Zeng Q."/>
            <person name="Zolan M.E."/>
            <person name="Pukkila P.J."/>
        </authorList>
    </citation>
    <scope>NUCLEOTIDE SEQUENCE [LARGE SCALE GENOMIC DNA]</scope>
    <source>
        <strain evidence="4">Okayama-7 / 130 / ATCC MYA-4618 / FGSC 9003</strain>
    </source>
</reference>
<comment type="caution">
    <text evidence="3">The sequence shown here is derived from an EMBL/GenBank/DDBJ whole genome shotgun (WGS) entry which is preliminary data.</text>
</comment>
<dbReference type="PANTHER" id="PTHR36721">
    <property type="entry name" value="PROLINE-RICH FAMILY PROTEIN"/>
    <property type="match status" value="1"/>
</dbReference>
<feature type="region of interest" description="Disordered" evidence="1">
    <location>
        <begin position="417"/>
        <end position="606"/>
    </location>
</feature>
<dbReference type="PANTHER" id="PTHR36721:SF1">
    <property type="entry name" value="OS04G0446401 PROTEIN"/>
    <property type="match status" value="1"/>
</dbReference>
<dbReference type="InParanoid" id="A8P5P8"/>
<feature type="transmembrane region" description="Helical" evidence="2">
    <location>
        <begin position="196"/>
        <end position="217"/>
    </location>
</feature>
<organism evidence="3 4">
    <name type="scientific">Coprinopsis cinerea (strain Okayama-7 / 130 / ATCC MYA-4618 / FGSC 9003)</name>
    <name type="common">Inky cap fungus</name>
    <name type="synonym">Hormographiella aspergillata</name>
    <dbReference type="NCBI Taxonomy" id="240176"/>
    <lineage>
        <taxon>Eukaryota</taxon>
        <taxon>Fungi</taxon>
        <taxon>Dikarya</taxon>
        <taxon>Basidiomycota</taxon>
        <taxon>Agaricomycotina</taxon>
        <taxon>Agaricomycetes</taxon>
        <taxon>Agaricomycetidae</taxon>
        <taxon>Agaricales</taxon>
        <taxon>Agaricineae</taxon>
        <taxon>Psathyrellaceae</taxon>
        <taxon>Coprinopsis</taxon>
    </lineage>
</organism>
<feature type="compositionally biased region" description="Polar residues" evidence="1">
    <location>
        <begin position="502"/>
        <end position="531"/>
    </location>
</feature>
<name>A8P5P8_COPC7</name>
<gene>
    <name evidence="3" type="ORF">CC1G_11319</name>
</gene>
<evidence type="ECO:0000256" key="2">
    <source>
        <dbReference type="SAM" id="Phobius"/>
    </source>
</evidence>
<keyword evidence="2" id="KW-1133">Transmembrane helix</keyword>
<keyword evidence="2" id="KW-0472">Membrane</keyword>
<proteinExistence type="predicted"/>
<keyword evidence="2" id="KW-0812">Transmembrane</keyword>
<protein>
    <submittedName>
        <fullName evidence="3">Uncharacterized protein</fullName>
    </submittedName>
</protein>